<dbReference type="Proteomes" id="UP000032141">
    <property type="component" value="Chromosome C3"/>
</dbReference>
<keyword evidence="4" id="KW-1185">Reference proteome</keyword>
<organism evidence="3 4">
    <name type="scientific">Brassica oleracea var. oleracea</name>
    <dbReference type="NCBI Taxonomy" id="109376"/>
    <lineage>
        <taxon>Eukaryota</taxon>
        <taxon>Viridiplantae</taxon>
        <taxon>Streptophyta</taxon>
        <taxon>Embryophyta</taxon>
        <taxon>Tracheophyta</taxon>
        <taxon>Spermatophyta</taxon>
        <taxon>Magnoliopsida</taxon>
        <taxon>eudicotyledons</taxon>
        <taxon>Gunneridae</taxon>
        <taxon>Pentapetalae</taxon>
        <taxon>rosids</taxon>
        <taxon>malvids</taxon>
        <taxon>Brassicales</taxon>
        <taxon>Brassicaceae</taxon>
        <taxon>Brassiceae</taxon>
        <taxon>Brassica</taxon>
    </lineage>
</organism>
<evidence type="ECO:0000313" key="4">
    <source>
        <dbReference type="Proteomes" id="UP000032141"/>
    </source>
</evidence>
<dbReference type="Gramene" id="Bo3g055420.1">
    <property type="protein sequence ID" value="Bo3g055420.1"/>
    <property type="gene ID" value="Bo3g055420"/>
</dbReference>
<evidence type="ECO:0000313" key="3">
    <source>
        <dbReference type="EnsemblPlants" id="Bo3g055420.1"/>
    </source>
</evidence>
<dbReference type="GO" id="GO:0006364">
    <property type="term" value="P:rRNA processing"/>
    <property type="evidence" value="ECO:0007669"/>
    <property type="project" value="InterPro"/>
</dbReference>
<sequence length="179" mass="20616">MGSKKTNEVEMVIMGETQRDLIRGHDFAEQLKYLESRHGELTELMRKISAQEHVIKRMKLSLLDYLEAVLSVAVYPTEFGLERMKHEEMHGPATDVVDEKKEDNGDEEKEDEDVKNERLCAYLKSTLKYYFAVAECDSSATADYLYSSCDGIELVRSSIKLDLRFIPDSMDFNHPPLEL</sequence>
<dbReference type="InterPro" id="IPR056750">
    <property type="entry name" value="RRM_ESF1"/>
</dbReference>
<reference evidence="3" key="2">
    <citation type="submission" date="2015-03" db="UniProtKB">
        <authorList>
            <consortium name="EnsemblPlants"/>
        </authorList>
    </citation>
    <scope>IDENTIFICATION</scope>
</reference>
<dbReference type="AlphaFoldDB" id="A0A0D3B9C6"/>
<accession>A0A0D3B9C6</accession>
<dbReference type="PANTHER" id="PTHR12202">
    <property type="entry name" value="ESF1 HOMOLOG"/>
    <property type="match status" value="1"/>
</dbReference>
<dbReference type="GO" id="GO:0003723">
    <property type="term" value="F:RNA binding"/>
    <property type="evidence" value="ECO:0007669"/>
    <property type="project" value="TreeGrafter"/>
</dbReference>
<dbReference type="HOGENOM" id="CLU_1505521_0_0_1"/>
<feature type="compositionally biased region" description="Acidic residues" evidence="1">
    <location>
        <begin position="104"/>
        <end position="113"/>
    </location>
</feature>
<protein>
    <recommendedName>
        <fullName evidence="2">ESF1 RRM domain-containing protein</fullName>
    </recommendedName>
</protein>
<dbReference type="PANTHER" id="PTHR12202:SF0">
    <property type="entry name" value="ESF1 HOMOLOG"/>
    <property type="match status" value="1"/>
</dbReference>
<dbReference type="STRING" id="109376.A0A0D3B9C6"/>
<proteinExistence type="predicted"/>
<reference evidence="3 4" key="1">
    <citation type="journal article" date="2014" name="Genome Biol.">
        <title>Transcriptome and methylome profiling reveals relics of genome dominance in the mesopolyploid Brassica oleracea.</title>
        <authorList>
            <person name="Parkin I.A."/>
            <person name="Koh C."/>
            <person name="Tang H."/>
            <person name="Robinson S.J."/>
            <person name="Kagale S."/>
            <person name="Clarke W.E."/>
            <person name="Town C.D."/>
            <person name="Nixon J."/>
            <person name="Krishnakumar V."/>
            <person name="Bidwell S.L."/>
            <person name="Denoeud F."/>
            <person name="Belcram H."/>
            <person name="Links M.G."/>
            <person name="Just J."/>
            <person name="Clarke C."/>
            <person name="Bender T."/>
            <person name="Huebert T."/>
            <person name="Mason A.S."/>
            <person name="Pires J.C."/>
            <person name="Barker G."/>
            <person name="Moore J."/>
            <person name="Walley P.G."/>
            <person name="Manoli S."/>
            <person name="Batley J."/>
            <person name="Edwards D."/>
            <person name="Nelson M.N."/>
            <person name="Wang X."/>
            <person name="Paterson A.H."/>
            <person name="King G."/>
            <person name="Bancroft I."/>
            <person name="Chalhoub B."/>
            <person name="Sharpe A.G."/>
        </authorList>
    </citation>
    <scope>NUCLEOTIDE SEQUENCE</scope>
    <source>
        <strain evidence="3 4">cv. TO1000</strain>
    </source>
</reference>
<feature type="region of interest" description="Disordered" evidence="1">
    <location>
        <begin position="86"/>
        <end position="113"/>
    </location>
</feature>
<dbReference type="eggNOG" id="KOG2318">
    <property type="taxonomic scope" value="Eukaryota"/>
</dbReference>
<dbReference type="EnsemblPlants" id="Bo3g055420.1">
    <property type="protein sequence ID" value="Bo3g055420.1"/>
    <property type="gene ID" value="Bo3g055420"/>
</dbReference>
<name>A0A0D3B9C6_BRAOL</name>
<dbReference type="InterPro" id="IPR039754">
    <property type="entry name" value="Esf1"/>
</dbReference>
<evidence type="ECO:0000256" key="1">
    <source>
        <dbReference type="SAM" id="MobiDB-lite"/>
    </source>
</evidence>
<feature type="domain" description="ESF1 RRM" evidence="2">
    <location>
        <begin position="61"/>
        <end position="177"/>
    </location>
</feature>
<dbReference type="Pfam" id="PF25121">
    <property type="entry name" value="RRM_ESF1"/>
    <property type="match status" value="1"/>
</dbReference>
<evidence type="ECO:0000259" key="2">
    <source>
        <dbReference type="Pfam" id="PF25121"/>
    </source>
</evidence>